<comment type="caution">
    <text evidence="1">The sequence shown here is derived from an EMBL/GenBank/DDBJ whole genome shotgun (WGS) entry which is preliminary data.</text>
</comment>
<sequence>MRRSAPAALHAVLKPAKKKENHKRAILACQMKNIGVAEVLSQSFLSSLLFFSLSLKARNKKSCQERGVC</sequence>
<protein>
    <submittedName>
        <fullName evidence="1">Uncharacterized protein</fullName>
    </submittedName>
</protein>
<name>A0AAV7VHX9_PLEWA</name>
<dbReference type="Proteomes" id="UP001066276">
    <property type="component" value="Chromosome 2_1"/>
</dbReference>
<proteinExistence type="predicted"/>
<gene>
    <name evidence="1" type="ORF">NDU88_003647</name>
</gene>
<evidence type="ECO:0000313" key="2">
    <source>
        <dbReference type="Proteomes" id="UP001066276"/>
    </source>
</evidence>
<reference evidence="1" key="1">
    <citation type="journal article" date="2022" name="bioRxiv">
        <title>Sequencing and chromosome-scale assembly of the giantPleurodeles waltlgenome.</title>
        <authorList>
            <person name="Brown T."/>
            <person name="Elewa A."/>
            <person name="Iarovenko S."/>
            <person name="Subramanian E."/>
            <person name="Araus A.J."/>
            <person name="Petzold A."/>
            <person name="Susuki M."/>
            <person name="Suzuki K.-i.T."/>
            <person name="Hayashi T."/>
            <person name="Toyoda A."/>
            <person name="Oliveira C."/>
            <person name="Osipova E."/>
            <person name="Leigh N.D."/>
            <person name="Simon A."/>
            <person name="Yun M.H."/>
        </authorList>
    </citation>
    <scope>NUCLEOTIDE SEQUENCE</scope>
    <source>
        <strain evidence="1">20211129_DDA</strain>
        <tissue evidence="1">Liver</tissue>
    </source>
</reference>
<organism evidence="1 2">
    <name type="scientific">Pleurodeles waltl</name>
    <name type="common">Iberian ribbed newt</name>
    <dbReference type="NCBI Taxonomy" id="8319"/>
    <lineage>
        <taxon>Eukaryota</taxon>
        <taxon>Metazoa</taxon>
        <taxon>Chordata</taxon>
        <taxon>Craniata</taxon>
        <taxon>Vertebrata</taxon>
        <taxon>Euteleostomi</taxon>
        <taxon>Amphibia</taxon>
        <taxon>Batrachia</taxon>
        <taxon>Caudata</taxon>
        <taxon>Salamandroidea</taxon>
        <taxon>Salamandridae</taxon>
        <taxon>Pleurodelinae</taxon>
        <taxon>Pleurodeles</taxon>
    </lineage>
</organism>
<dbReference type="AlphaFoldDB" id="A0AAV7VHX9"/>
<evidence type="ECO:0000313" key="1">
    <source>
        <dbReference type="EMBL" id="KAJ1199815.1"/>
    </source>
</evidence>
<keyword evidence="2" id="KW-1185">Reference proteome</keyword>
<accession>A0AAV7VHX9</accession>
<dbReference type="EMBL" id="JANPWB010000003">
    <property type="protein sequence ID" value="KAJ1199815.1"/>
    <property type="molecule type" value="Genomic_DNA"/>
</dbReference>